<proteinExistence type="predicted"/>
<gene>
    <name evidence="1" type="ORF">NDU88_003933</name>
</gene>
<accession>A0AAV7L379</accession>
<evidence type="ECO:0000313" key="2">
    <source>
        <dbReference type="Proteomes" id="UP001066276"/>
    </source>
</evidence>
<protein>
    <submittedName>
        <fullName evidence="1">Uncharacterized protein</fullName>
    </submittedName>
</protein>
<dbReference type="AlphaFoldDB" id="A0AAV7L379"/>
<dbReference type="EMBL" id="JANPWB010000016">
    <property type="protein sequence ID" value="KAJ1083778.1"/>
    <property type="molecule type" value="Genomic_DNA"/>
</dbReference>
<keyword evidence="2" id="KW-1185">Reference proteome</keyword>
<dbReference type="Proteomes" id="UP001066276">
    <property type="component" value="Chromosome 12"/>
</dbReference>
<name>A0AAV7L379_PLEWA</name>
<sequence>MERMAAGPRQHHADHGLCYMLRWLVVPMYANDAILCEKSKHPDCCWVRPIQHLPHTAAIADITLAKALCRWRYSAKPTLGHSPISVSSGPGIVFGRRAVLACLCSGNPSIADNSALAPTIDKSAKHQLRKLGLDKTGDLYPAGEFLPLRDPRACPARLPRVLTPGRLSLLLIARVQGCVGLLSPRA</sequence>
<organism evidence="1 2">
    <name type="scientific">Pleurodeles waltl</name>
    <name type="common">Iberian ribbed newt</name>
    <dbReference type="NCBI Taxonomy" id="8319"/>
    <lineage>
        <taxon>Eukaryota</taxon>
        <taxon>Metazoa</taxon>
        <taxon>Chordata</taxon>
        <taxon>Craniata</taxon>
        <taxon>Vertebrata</taxon>
        <taxon>Euteleostomi</taxon>
        <taxon>Amphibia</taxon>
        <taxon>Batrachia</taxon>
        <taxon>Caudata</taxon>
        <taxon>Salamandroidea</taxon>
        <taxon>Salamandridae</taxon>
        <taxon>Pleurodelinae</taxon>
        <taxon>Pleurodeles</taxon>
    </lineage>
</organism>
<evidence type="ECO:0000313" key="1">
    <source>
        <dbReference type="EMBL" id="KAJ1083778.1"/>
    </source>
</evidence>
<reference evidence="1" key="1">
    <citation type="journal article" date="2022" name="bioRxiv">
        <title>Sequencing and chromosome-scale assembly of the giantPleurodeles waltlgenome.</title>
        <authorList>
            <person name="Brown T."/>
            <person name="Elewa A."/>
            <person name="Iarovenko S."/>
            <person name="Subramanian E."/>
            <person name="Araus A.J."/>
            <person name="Petzold A."/>
            <person name="Susuki M."/>
            <person name="Suzuki K.-i.T."/>
            <person name="Hayashi T."/>
            <person name="Toyoda A."/>
            <person name="Oliveira C."/>
            <person name="Osipova E."/>
            <person name="Leigh N.D."/>
            <person name="Simon A."/>
            <person name="Yun M.H."/>
        </authorList>
    </citation>
    <scope>NUCLEOTIDE SEQUENCE</scope>
    <source>
        <strain evidence="1">20211129_DDA</strain>
        <tissue evidence="1">Liver</tissue>
    </source>
</reference>
<comment type="caution">
    <text evidence="1">The sequence shown here is derived from an EMBL/GenBank/DDBJ whole genome shotgun (WGS) entry which is preliminary data.</text>
</comment>